<feature type="non-terminal residue" evidence="5">
    <location>
        <position position="1518"/>
    </location>
</feature>
<evidence type="ECO:0000313" key="6">
    <source>
        <dbReference type="Proteomes" id="UP001597063"/>
    </source>
</evidence>
<dbReference type="Pfam" id="PF00501">
    <property type="entry name" value="AMP-binding"/>
    <property type="match status" value="1"/>
</dbReference>
<evidence type="ECO:0000256" key="1">
    <source>
        <dbReference type="ARBA" id="ARBA00001957"/>
    </source>
</evidence>
<dbReference type="SUPFAM" id="SSF56801">
    <property type="entry name" value="Acetyl-CoA synthetase-like"/>
    <property type="match status" value="1"/>
</dbReference>
<dbReference type="InterPro" id="IPR020845">
    <property type="entry name" value="AMP-binding_CS"/>
</dbReference>
<dbReference type="CDD" id="cd19540">
    <property type="entry name" value="LCL_NRPS-like"/>
    <property type="match status" value="2"/>
</dbReference>
<dbReference type="Gene3D" id="2.30.38.10">
    <property type="entry name" value="Luciferase, Domain 3"/>
    <property type="match status" value="1"/>
</dbReference>
<evidence type="ECO:0000259" key="4">
    <source>
        <dbReference type="PROSITE" id="PS50075"/>
    </source>
</evidence>
<dbReference type="Pfam" id="PF00550">
    <property type="entry name" value="PP-binding"/>
    <property type="match status" value="1"/>
</dbReference>
<dbReference type="InterPro" id="IPR045851">
    <property type="entry name" value="AMP-bd_C_sf"/>
</dbReference>
<dbReference type="EMBL" id="JBHTGP010000016">
    <property type="protein sequence ID" value="MFD0689049.1"/>
    <property type="molecule type" value="Genomic_DNA"/>
</dbReference>
<comment type="caution">
    <text evidence="5">The sequence shown here is derived from an EMBL/GenBank/DDBJ whole genome shotgun (WGS) entry which is preliminary data.</text>
</comment>
<dbReference type="Gene3D" id="1.10.1200.10">
    <property type="entry name" value="ACP-like"/>
    <property type="match status" value="1"/>
</dbReference>
<gene>
    <name evidence="5" type="ORF">ACFQZM_31480</name>
</gene>
<dbReference type="Pfam" id="PF00668">
    <property type="entry name" value="Condensation"/>
    <property type="match status" value="2"/>
</dbReference>
<keyword evidence="3" id="KW-0597">Phosphoprotein</keyword>
<dbReference type="PROSITE" id="PS00012">
    <property type="entry name" value="PHOSPHOPANTETHEINE"/>
    <property type="match status" value="1"/>
</dbReference>
<dbReference type="PROSITE" id="PS00455">
    <property type="entry name" value="AMP_BINDING"/>
    <property type="match status" value="1"/>
</dbReference>
<dbReference type="PROSITE" id="PS50075">
    <property type="entry name" value="CARRIER"/>
    <property type="match status" value="1"/>
</dbReference>
<dbReference type="Gene3D" id="3.30.300.30">
    <property type="match status" value="1"/>
</dbReference>
<dbReference type="PANTHER" id="PTHR45527">
    <property type="entry name" value="NONRIBOSOMAL PEPTIDE SYNTHETASE"/>
    <property type="match status" value="1"/>
</dbReference>
<comment type="cofactor">
    <cofactor evidence="1">
        <name>pantetheine 4'-phosphate</name>
        <dbReference type="ChEBI" id="CHEBI:47942"/>
    </cofactor>
</comment>
<dbReference type="Pfam" id="PF13193">
    <property type="entry name" value="AMP-binding_C"/>
    <property type="match status" value="1"/>
</dbReference>
<dbReference type="InterPro" id="IPR025110">
    <property type="entry name" value="AMP-bd_C"/>
</dbReference>
<reference evidence="6" key="1">
    <citation type="journal article" date="2019" name="Int. J. Syst. Evol. Microbiol.">
        <title>The Global Catalogue of Microorganisms (GCM) 10K type strain sequencing project: providing services to taxonomists for standard genome sequencing and annotation.</title>
        <authorList>
            <consortium name="The Broad Institute Genomics Platform"/>
            <consortium name="The Broad Institute Genome Sequencing Center for Infectious Disease"/>
            <person name="Wu L."/>
            <person name="Ma J."/>
        </authorList>
    </citation>
    <scope>NUCLEOTIDE SEQUENCE [LARGE SCALE GENOMIC DNA]</scope>
    <source>
        <strain evidence="6">JCM 9371</strain>
    </source>
</reference>
<dbReference type="InterPro" id="IPR000873">
    <property type="entry name" value="AMP-dep_synth/lig_dom"/>
</dbReference>
<dbReference type="Proteomes" id="UP001597063">
    <property type="component" value="Unassembled WGS sequence"/>
</dbReference>
<dbReference type="SUPFAM" id="SSF52777">
    <property type="entry name" value="CoA-dependent acyltransferases"/>
    <property type="match status" value="4"/>
</dbReference>
<keyword evidence="6" id="KW-1185">Reference proteome</keyword>
<dbReference type="SUPFAM" id="SSF47336">
    <property type="entry name" value="ACP-like"/>
    <property type="match status" value="1"/>
</dbReference>
<dbReference type="Gene3D" id="3.30.559.30">
    <property type="entry name" value="Nonribosomal peptide synthetase, condensation domain"/>
    <property type="match status" value="2"/>
</dbReference>
<protein>
    <submittedName>
        <fullName evidence="5">Amino acid adenylation domain-containing protein</fullName>
    </submittedName>
</protein>
<sequence>MIPLSFAQRRLWFLAQLEGPDATQNISTAMKLSGPLDLDALARAFRDVIARHEILRTVYPALDGEPYQRVLNMDELDWSLQIVDATSGGSLTSQMADAVSYAFDLSVEVPIRAQVLVLGPGEHVLVLVVHHIAGDGWSMGPLARDLSRAYAARSEGRAPGWAALPVQYADYALWQRELLGDEDDPDSVLSRQVGYWREALAGIPEELVLPVDRPRPAMGGRRGHSVDFRVRADLHARLLELAKAEGATLFMVVQASLAMLLSRLGAGTDIPIGSAIAGRTDEALDDLVGFFVNTLVLRTDLSGDPTFAELLERVREASLDAYQHQDVPFERLVEELDPHRSLARHPLFQVMLRLGNTSRAVVELAGIEAQDMSARRWAGDLAAKFDLDLGMTESSDTDGVPAGLRGVLTGAADLFEVGTVERIAARLVRVLEQVAGEPKVRLSAVEVLTDDERERVLAAGEGAVLPVPGASVVELFEEQVRRSPDAVAVVSQDESVSYRQLDERATRLARHLAAQGVGTDSVVGVVMERSVELIVSLLAVWKAGGAYLPVDSALPAERVAFMLRDAGVRCGLTSAESLRELTEDVRGAVPWVVVDDPAVMAQVESLPTEPLDVKAPGGGLAYVMYTSGSTGVPKGVGVSHRDVAALVSDTFWGLSTDSRVLFHAPHAFDASVFEVWGPLAVGARVVVADVRKVDAAWLRELITEFALTHVHVTAGLGRVLAQEDPGCFSGLREVLTGGDVVPTSMVSRILEACPGVLVRQLYGPTEVTLCATQFHTTGPVAGVLPIGRAVANTRVFVLDETLSLVPPGVAGELYVAGAGVARGYVERAGLTAERFVADPFEPGERMYRTGDRVRWNAAGELEFVGRVDDQVKIRGFRIEPAEVEAVLAGHPAVAQAAVIAREDIPGDQRLVAYVVPSDGTTGQDREHLASSVEELAGDKLPAYMVPSAVVVLDALPLTVNGKLDRRALPAPEYRVTAGRAPSNAREELLCQVFADVLGLDRVGVDDDFFALGGHSLLATRLVSRIRKVLGAEVEIRTVFQAPTVAGLAAGLVTNSEGAAARPVLAVRERSERPPLSFAQRRLWFLAQLEGPSTTYNIPVALRLTGALDREALAHALRDVIARHEVLRTVYPAVDGEPYQRVLGMDELDWRLEVTEAWDPGTSLPALVADSVSCAFDLSAEVPVRARLLVLGPDEHVLVLVVHHIAGDGWSMGPLARDVSEAYSARCHDRTPGWAALPVQYADYALWQSELLGDENDPDSVLSRQVGYWRKALTEIPEELALPVDRPRPAAASHRGHSIDLRVPADVHARLVKLARAEGVTLFMVLQASLAALLSRLGAGADIPIGSTIAGRTDEALDDLVGFFVNTLVLRTDLSGDPTFAELLERVRETSLDAYQNQDVPFERLVEELDPHRSLARHPLFQVMLNLQNNVREGLNLEAVEAGGLSADAAVPLSAGLSAAKFDLDLAMEERFDHQGVPAGLRGVLTGAADLFEVGTVERIAARLVRVLEQVAGEPKVRL</sequence>
<dbReference type="CDD" id="cd12117">
    <property type="entry name" value="A_NRPS_Srf_like"/>
    <property type="match status" value="1"/>
</dbReference>
<dbReference type="InterPro" id="IPR036736">
    <property type="entry name" value="ACP-like_sf"/>
</dbReference>
<proteinExistence type="predicted"/>
<dbReference type="RefSeq" id="WP_378324469.1">
    <property type="nucleotide sequence ID" value="NZ_JBHTGP010000016.1"/>
</dbReference>
<dbReference type="SMART" id="SM00823">
    <property type="entry name" value="PKS_PP"/>
    <property type="match status" value="1"/>
</dbReference>
<dbReference type="NCBIfam" id="TIGR01733">
    <property type="entry name" value="AA-adenyl-dom"/>
    <property type="match status" value="1"/>
</dbReference>
<organism evidence="5 6">
    <name type="scientific">Actinomadura fibrosa</name>
    <dbReference type="NCBI Taxonomy" id="111802"/>
    <lineage>
        <taxon>Bacteria</taxon>
        <taxon>Bacillati</taxon>
        <taxon>Actinomycetota</taxon>
        <taxon>Actinomycetes</taxon>
        <taxon>Streptosporangiales</taxon>
        <taxon>Thermomonosporaceae</taxon>
        <taxon>Actinomadura</taxon>
    </lineage>
</organism>
<feature type="domain" description="Carrier" evidence="4">
    <location>
        <begin position="980"/>
        <end position="1055"/>
    </location>
</feature>
<dbReference type="InterPro" id="IPR006162">
    <property type="entry name" value="Ppantetheine_attach_site"/>
</dbReference>
<dbReference type="InterPro" id="IPR001242">
    <property type="entry name" value="Condensation_dom"/>
</dbReference>
<evidence type="ECO:0000256" key="3">
    <source>
        <dbReference type="ARBA" id="ARBA00022553"/>
    </source>
</evidence>
<accession>A0ABW2XRU5</accession>
<dbReference type="InterPro" id="IPR009081">
    <property type="entry name" value="PP-bd_ACP"/>
</dbReference>
<dbReference type="InterPro" id="IPR023213">
    <property type="entry name" value="CAT-like_dom_sf"/>
</dbReference>
<dbReference type="PANTHER" id="PTHR45527:SF1">
    <property type="entry name" value="FATTY ACID SYNTHASE"/>
    <property type="match status" value="1"/>
</dbReference>
<dbReference type="Gene3D" id="3.40.50.980">
    <property type="match status" value="2"/>
</dbReference>
<evidence type="ECO:0000256" key="2">
    <source>
        <dbReference type="ARBA" id="ARBA00022450"/>
    </source>
</evidence>
<dbReference type="Gene3D" id="3.30.559.10">
    <property type="entry name" value="Chloramphenicol acetyltransferase-like domain"/>
    <property type="match status" value="2"/>
</dbReference>
<dbReference type="InterPro" id="IPR010071">
    <property type="entry name" value="AA_adenyl_dom"/>
</dbReference>
<evidence type="ECO:0000313" key="5">
    <source>
        <dbReference type="EMBL" id="MFD0689049.1"/>
    </source>
</evidence>
<dbReference type="InterPro" id="IPR020806">
    <property type="entry name" value="PKS_PP-bd"/>
</dbReference>
<keyword evidence="2" id="KW-0596">Phosphopantetheine</keyword>
<name>A0ABW2XRU5_9ACTN</name>